<reference evidence="2" key="2">
    <citation type="journal article" date="2015" name="Data Brief">
        <title>Shoot transcriptome of the giant reed, Arundo donax.</title>
        <authorList>
            <person name="Barrero R.A."/>
            <person name="Guerrero F.D."/>
            <person name="Moolhuijzen P."/>
            <person name="Goolsby J.A."/>
            <person name="Tidwell J."/>
            <person name="Bellgard S.E."/>
            <person name="Bellgard M.I."/>
        </authorList>
    </citation>
    <scope>NUCLEOTIDE SEQUENCE</scope>
    <source>
        <tissue evidence="2">Shoot tissue taken approximately 20 cm above the soil surface</tissue>
    </source>
</reference>
<reference evidence="2" key="1">
    <citation type="submission" date="2014-09" db="EMBL/GenBank/DDBJ databases">
        <authorList>
            <person name="Magalhaes I.L.F."/>
            <person name="Oliveira U."/>
            <person name="Santos F.R."/>
            <person name="Vidigal T.H.D.A."/>
            <person name="Brescovit A.D."/>
            <person name="Santos A.J."/>
        </authorList>
    </citation>
    <scope>NUCLEOTIDE SEQUENCE</scope>
    <source>
        <tissue evidence="2">Shoot tissue taken approximately 20 cm above the soil surface</tissue>
    </source>
</reference>
<feature type="region of interest" description="Disordered" evidence="1">
    <location>
        <begin position="1"/>
        <end position="39"/>
    </location>
</feature>
<proteinExistence type="predicted"/>
<name>A0A0A9HKY8_ARUDO</name>
<feature type="compositionally biased region" description="Basic residues" evidence="1">
    <location>
        <begin position="22"/>
        <end position="33"/>
    </location>
</feature>
<protein>
    <submittedName>
        <fullName evidence="2">Uncharacterized protein</fullName>
    </submittedName>
</protein>
<organism evidence="2">
    <name type="scientific">Arundo donax</name>
    <name type="common">Giant reed</name>
    <name type="synonym">Donax arundinaceus</name>
    <dbReference type="NCBI Taxonomy" id="35708"/>
    <lineage>
        <taxon>Eukaryota</taxon>
        <taxon>Viridiplantae</taxon>
        <taxon>Streptophyta</taxon>
        <taxon>Embryophyta</taxon>
        <taxon>Tracheophyta</taxon>
        <taxon>Spermatophyta</taxon>
        <taxon>Magnoliopsida</taxon>
        <taxon>Liliopsida</taxon>
        <taxon>Poales</taxon>
        <taxon>Poaceae</taxon>
        <taxon>PACMAD clade</taxon>
        <taxon>Arundinoideae</taxon>
        <taxon>Arundineae</taxon>
        <taxon>Arundo</taxon>
    </lineage>
</organism>
<dbReference type="EMBL" id="GBRH01164358">
    <property type="protein sequence ID" value="JAE33538.1"/>
    <property type="molecule type" value="Transcribed_RNA"/>
</dbReference>
<evidence type="ECO:0000313" key="2">
    <source>
        <dbReference type="EMBL" id="JAE33538.1"/>
    </source>
</evidence>
<accession>A0A0A9HKY8</accession>
<sequence length="39" mass="4339">MGRARAGRAPTAPILPSARAPHPLRRGTRRRRTPDRDPP</sequence>
<dbReference type="AlphaFoldDB" id="A0A0A9HKY8"/>
<evidence type="ECO:0000256" key="1">
    <source>
        <dbReference type="SAM" id="MobiDB-lite"/>
    </source>
</evidence>